<evidence type="ECO:0000313" key="1">
    <source>
        <dbReference type="EMBL" id="MBA0575344.1"/>
    </source>
</evidence>
<accession>A0A7J8NEQ4</accession>
<dbReference type="EMBL" id="JABEZX010159513">
    <property type="protein sequence ID" value="MBA0575344.1"/>
    <property type="molecule type" value="Genomic_DNA"/>
</dbReference>
<keyword evidence="2" id="KW-1185">Reference proteome</keyword>
<gene>
    <name evidence="1" type="ORF">Golob_023982</name>
</gene>
<comment type="caution">
    <text evidence="1">The sequence shown here is derived from an EMBL/GenBank/DDBJ whole genome shotgun (WGS) entry which is preliminary data.</text>
</comment>
<proteinExistence type="predicted"/>
<dbReference type="Proteomes" id="UP000593572">
    <property type="component" value="Unassembled WGS sequence"/>
</dbReference>
<feature type="non-terminal residue" evidence="1">
    <location>
        <position position="1"/>
    </location>
</feature>
<dbReference type="AlphaFoldDB" id="A0A7J8NEQ4"/>
<reference evidence="1 2" key="1">
    <citation type="journal article" date="2019" name="Genome Biol. Evol.">
        <title>Insights into the evolution of the New World diploid cottons (Gossypium, subgenus Houzingenia) based on genome sequencing.</title>
        <authorList>
            <person name="Grover C.E."/>
            <person name="Arick M.A. 2nd"/>
            <person name="Thrash A."/>
            <person name="Conover J.L."/>
            <person name="Sanders W.S."/>
            <person name="Peterson D.G."/>
            <person name="Frelichowski J.E."/>
            <person name="Scheffler J.A."/>
            <person name="Scheffler B.E."/>
            <person name="Wendel J.F."/>
        </authorList>
    </citation>
    <scope>NUCLEOTIDE SEQUENCE [LARGE SCALE GENOMIC DNA]</scope>
    <source>
        <strain evidence="1">157</strain>
        <tissue evidence="1">Leaf</tissue>
    </source>
</reference>
<organism evidence="1 2">
    <name type="scientific">Gossypium lobatum</name>
    <dbReference type="NCBI Taxonomy" id="34289"/>
    <lineage>
        <taxon>Eukaryota</taxon>
        <taxon>Viridiplantae</taxon>
        <taxon>Streptophyta</taxon>
        <taxon>Embryophyta</taxon>
        <taxon>Tracheophyta</taxon>
        <taxon>Spermatophyta</taxon>
        <taxon>Magnoliopsida</taxon>
        <taxon>eudicotyledons</taxon>
        <taxon>Gunneridae</taxon>
        <taxon>Pentapetalae</taxon>
        <taxon>rosids</taxon>
        <taxon>malvids</taxon>
        <taxon>Malvales</taxon>
        <taxon>Malvaceae</taxon>
        <taxon>Malvoideae</taxon>
        <taxon>Gossypium</taxon>
    </lineage>
</organism>
<evidence type="ECO:0000313" key="2">
    <source>
        <dbReference type="Proteomes" id="UP000593572"/>
    </source>
</evidence>
<evidence type="ECO:0008006" key="3">
    <source>
        <dbReference type="Google" id="ProtNLM"/>
    </source>
</evidence>
<name>A0A7J8NEQ4_9ROSI</name>
<sequence length="97" mass="10468">SYISELDGLNKVLPINLLGDARWKPPKNPFARINLDATYKTLGKRSCLGLVVRGSNGRVFDSRIVINENIPSAFTADALACAQGIQLGLDLGVTILE</sequence>
<protein>
    <recommendedName>
        <fullName evidence="3">RNase H type-1 domain-containing protein</fullName>
    </recommendedName>
</protein>